<dbReference type="AlphaFoldDB" id="A0A0H3H6Q8"/>
<protein>
    <submittedName>
        <fullName evidence="1">Uncharacterized protein</fullName>
    </submittedName>
</protein>
<dbReference type="EMBL" id="CP003218">
    <property type="protein sequence ID" value="AEX04013.1"/>
    <property type="molecule type" value="Genomic_DNA"/>
</dbReference>
<name>A0A0H3H6Q8_KLEM8</name>
<sequence length="60" mass="7058">MTGTLWAAASDVKNRSRRFFMTGVLPVTLWAAASDVKNRSRRFFMGDSFLLWWRDEQLFI</sequence>
<accession>A0A0H3H6Q8</accession>
<dbReference type="HOGENOM" id="CLU_2935449_0_0_6"/>
<reference evidence="1 2" key="1">
    <citation type="journal article" date="2012" name="J. Bacteriol.">
        <title>Complete genome sequence of Klebsiella oxytoca KCTC 1686, used in production of 2,3-butanediol.</title>
        <authorList>
            <person name="Shin S.H."/>
            <person name="Kim S."/>
            <person name="Kim J.Y."/>
            <person name="Lee S."/>
            <person name="Um Y."/>
            <person name="Oh M.K."/>
            <person name="Kim Y.R."/>
            <person name="Lee J."/>
            <person name="Yang K.S."/>
        </authorList>
    </citation>
    <scope>NUCLEOTIDE SEQUENCE [LARGE SCALE GENOMIC DNA]</scope>
    <source>
        <strain evidence="2">ATCC 8724 / DSM 4798 / JCM 20051 / NBRC 3318 / NRRL B-199 / KCTC 1686</strain>
    </source>
</reference>
<dbReference type="PATRIC" id="fig|1006551.4.peg.2301"/>
<proteinExistence type="predicted"/>
<evidence type="ECO:0000313" key="2">
    <source>
        <dbReference type="Proteomes" id="UP000007843"/>
    </source>
</evidence>
<dbReference type="KEGG" id="kox:KOX_11435"/>
<organism evidence="1 2">
    <name type="scientific">Klebsiella michiganensis (strain ATCC 8724 / DSM 4798 / JCM 20051 / NBRC 3318 / NRRL B-199 / KCTC 1686 / BUCSAV 143 / CCM 1901)</name>
    <dbReference type="NCBI Taxonomy" id="1006551"/>
    <lineage>
        <taxon>Bacteria</taxon>
        <taxon>Pseudomonadati</taxon>
        <taxon>Pseudomonadota</taxon>
        <taxon>Gammaproteobacteria</taxon>
        <taxon>Enterobacterales</taxon>
        <taxon>Enterobacteriaceae</taxon>
        <taxon>Klebsiella/Raoultella group</taxon>
        <taxon>Klebsiella</taxon>
    </lineage>
</organism>
<gene>
    <name evidence="1" type="ordered locus">KOX_11435</name>
</gene>
<evidence type="ECO:0000313" key="1">
    <source>
        <dbReference type="EMBL" id="AEX04013.1"/>
    </source>
</evidence>
<dbReference type="Proteomes" id="UP000007843">
    <property type="component" value="Chromosome"/>
</dbReference>